<dbReference type="Proteomes" id="UP001575181">
    <property type="component" value="Unassembled WGS sequence"/>
</dbReference>
<evidence type="ECO:0000259" key="13">
    <source>
        <dbReference type="PROSITE" id="PS51671"/>
    </source>
</evidence>
<dbReference type="InterPro" id="IPR036291">
    <property type="entry name" value="NAD(P)-bd_dom_sf"/>
</dbReference>
<dbReference type="EC" id="1.1.1.3" evidence="4"/>
<sequence>MDPVRVGILGLGTVGGGTVSLLRRNAEPLERRLGRSLEVTRVAVKDPSKPRPVELDGIDVGTDAESICTDPEIDIVIELVGGVDNAEPLVRKALEHGKPVVTANKALLAERGNELFRFAGEKGVDLAFEAAVAGGIPIIKALREGLAGNRIESVHAIANGTANYMLSRMRTEGMEFEDALKEAQDLGYAELDPTFDVDGIDAAHKLALVAAVAFGAPINYQALHIEGIRSITREDILYAGELGYRIKLLAITKHGPDGGIELRVHPALVPEDTMLASVEGVFNAVQVVGDAVGPTLYYGPGAGADPTASAVVGDLVDVARTLGASPEYRVPYLGFRADGMQEPRWAHVEEVETEYYLRMQAQDQPGVLAQVTRILSEEGISIEAFRQKEPHPGDTDVPVVLLTHTTKERAMRRAVAAIDQLDVINGPSQLLRLEEVDAV</sequence>
<dbReference type="InterPro" id="IPR016204">
    <property type="entry name" value="HDH"/>
</dbReference>
<keyword evidence="15" id="KW-1185">Reference proteome</keyword>
<evidence type="ECO:0000256" key="1">
    <source>
        <dbReference type="ARBA" id="ARBA00005056"/>
    </source>
</evidence>
<dbReference type="Pfam" id="PF03447">
    <property type="entry name" value="NAD_binding_3"/>
    <property type="match status" value="1"/>
</dbReference>
<evidence type="ECO:0000256" key="10">
    <source>
        <dbReference type="ARBA" id="ARBA00023167"/>
    </source>
</evidence>
<dbReference type="SUPFAM" id="SSF51735">
    <property type="entry name" value="NAD(P)-binding Rossmann-fold domains"/>
    <property type="match status" value="1"/>
</dbReference>
<dbReference type="InterPro" id="IPR001342">
    <property type="entry name" value="HDH_cat"/>
</dbReference>
<evidence type="ECO:0000256" key="12">
    <source>
        <dbReference type="RuleBase" id="RU004171"/>
    </source>
</evidence>
<dbReference type="PANTHER" id="PTHR43331:SF1">
    <property type="entry name" value="HOMOSERINE DEHYDROGENASE"/>
    <property type="match status" value="1"/>
</dbReference>
<dbReference type="PROSITE" id="PS01042">
    <property type="entry name" value="HOMOSER_DHGENASE"/>
    <property type="match status" value="1"/>
</dbReference>
<evidence type="ECO:0000256" key="7">
    <source>
        <dbReference type="ARBA" id="ARBA00022697"/>
    </source>
</evidence>
<comment type="pathway">
    <text evidence="2">Amino-acid biosynthesis; L-methionine biosynthesis via de novo pathway; L-homoserine from L-aspartate: step 3/3.</text>
</comment>
<dbReference type="Gene3D" id="3.40.50.720">
    <property type="entry name" value="NAD(P)-binding Rossmann-like Domain"/>
    <property type="match status" value="1"/>
</dbReference>
<dbReference type="CDD" id="cd04881">
    <property type="entry name" value="ACT_HSDH-Hom"/>
    <property type="match status" value="1"/>
</dbReference>
<dbReference type="SUPFAM" id="SSF55347">
    <property type="entry name" value="Glyceraldehyde-3-phosphate dehydrogenase-like, C-terminal domain"/>
    <property type="match status" value="1"/>
</dbReference>
<comment type="pathway">
    <text evidence="1">Amino-acid biosynthesis; L-threonine biosynthesis; L-threonine from L-aspartate: step 3/5.</text>
</comment>
<dbReference type="Pfam" id="PF01842">
    <property type="entry name" value="ACT"/>
    <property type="match status" value="1"/>
</dbReference>
<evidence type="ECO:0000313" key="15">
    <source>
        <dbReference type="Proteomes" id="UP001575181"/>
    </source>
</evidence>
<dbReference type="PROSITE" id="PS51671">
    <property type="entry name" value="ACT"/>
    <property type="match status" value="1"/>
</dbReference>
<protein>
    <recommendedName>
        <fullName evidence="5">Homoserine dehydrogenase</fullName>
        <ecNumber evidence="4">1.1.1.3</ecNumber>
    </recommendedName>
</protein>
<dbReference type="PIRSF" id="PIRSF000098">
    <property type="entry name" value="Homoser_dehydrog"/>
    <property type="match status" value="1"/>
</dbReference>
<keyword evidence="7" id="KW-0791">Threonine biosynthesis</keyword>
<dbReference type="SUPFAM" id="SSF55021">
    <property type="entry name" value="ACT-like"/>
    <property type="match status" value="1"/>
</dbReference>
<evidence type="ECO:0000313" key="14">
    <source>
        <dbReference type="EMBL" id="MFA9461629.1"/>
    </source>
</evidence>
<evidence type="ECO:0000256" key="4">
    <source>
        <dbReference type="ARBA" id="ARBA00013213"/>
    </source>
</evidence>
<comment type="similarity">
    <text evidence="3 12">Belongs to the homoserine dehydrogenase family.</text>
</comment>
<reference evidence="14 15" key="1">
    <citation type="submission" date="2024-08" db="EMBL/GenBank/DDBJ databases">
        <title>Whole-genome sequencing of halo(alkali)philic microorganisms from hypersaline lakes.</title>
        <authorList>
            <person name="Sorokin D.Y."/>
            <person name="Merkel A.Y."/>
            <person name="Messina E."/>
            <person name="Yakimov M."/>
        </authorList>
    </citation>
    <scope>NUCLEOTIDE SEQUENCE [LARGE SCALE GENOMIC DNA]</scope>
    <source>
        <strain evidence="14 15">Cl-TMA</strain>
    </source>
</reference>
<dbReference type="EMBL" id="JBGUAW010000008">
    <property type="protein sequence ID" value="MFA9461629.1"/>
    <property type="molecule type" value="Genomic_DNA"/>
</dbReference>
<keyword evidence="6" id="KW-0028">Amino-acid biosynthesis</keyword>
<evidence type="ECO:0000256" key="11">
    <source>
        <dbReference type="ARBA" id="ARBA00049031"/>
    </source>
</evidence>
<dbReference type="InterPro" id="IPR045865">
    <property type="entry name" value="ACT-like_dom_sf"/>
</dbReference>
<dbReference type="GO" id="GO:0004412">
    <property type="term" value="F:homoserine dehydrogenase activity"/>
    <property type="evidence" value="ECO:0007669"/>
    <property type="project" value="UniProtKB-EC"/>
</dbReference>
<dbReference type="InterPro" id="IPR005106">
    <property type="entry name" value="Asp/hSer_DH_NAD-bd"/>
</dbReference>
<evidence type="ECO:0000256" key="8">
    <source>
        <dbReference type="ARBA" id="ARBA00022857"/>
    </source>
</evidence>
<evidence type="ECO:0000256" key="5">
    <source>
        <dbReference type="ARBA" id="ARBA00013376"/>
    </source>
</evidence>
<evidence type="ECO:0000256" key="2">
    <source>
        <dbReference type="ARBA" id="ARBA00005062"/>
    </source>
</evidence>
<name>A0ABV4TWY4_9GAMM</name>
<evidence type="ECO:0000256" key="3">
    <source>
        <dbReference type="ARBA" id="ARBA00006753"/>
    </source>
</evidence>
<evidence type="ECO:0000256" key="6">
    <source>
        <dbReference type="ARBA" id="ARBA00022605"/>
    </source>
</evidence>
<accession>A0ABV4TWY4</accession>
<keyword evidence="9 14" id="KW-0560">Oxidoreductase</keyword>
<proteinExistence type="inferred from homology"/>
<dbReference type="InterPro" id="IPR019811">
    <property type="entry name" value="HDH_CS"/>
</dbReference>
<keyword evidence="8" id="KW-0521">NADP</keyword>
<comment type="catalytic activity">
    <reaction evidence="11">
        <text>L-homoserine + NAD(+) = L-aspartate 4-semialdehyde + NADH + H(+)</text>
        <dbReference type="Rhea" id="RHEA:15757"/>
        <dbReference type="ChEBI" id="CHEBI:15378"/>
        <dbReference type="ChEBI" id="CHEBI:57476"/>
        <dbReference type="ChEBI" id="CHEBI:57540"/>
        <dbReference type="ChEBI" id="CHEBI:57945"/>
        <dbReference type="ChEBI" id="CHEBI:537519"/>
        <dbReference type="EC" id="1.1.1.3"/>
    </reaction>
    <physiologicalReaction direction="right-to-left" evidence="11">
        <dbReference type="Rhea" id="RHEA:15759"/>
    </physiologicalReaction>
</comment>
<feature type="domain" description="ACT" evidence="13">
    <location>
        <begin position="356"/>
        <end position="432"/>
    </location>
</feature>
<dbReference type="RefSeq" id="WP_373656413.1">
    <property type="nucleotide sequence ID" value="NZ_JBGUAW010000008.1"/>
</dbReference>
<keyword evidence="10" id="KW-0486">Methionine biosynthesis</keyword>
<comment type="caution">
    <text evidence="14">The sequence shown here is derived from an EMBL/GenBank/DDBJ whole genome shotgun (WGS) entry which is preliminary data.</text>
</comment>
<dbReference type="Gene3D" id="3.30.360.10">
    <property type="entry name" value="Dihydrodipicolinate Reductase, domain 2"/>
    <property type="match status" value="1"/>
</dbReference>
<evidence type="ECO:0000256" key="9">
    <source>
        <dbReference type="ARBA" id="ARBA00023002"/>
    </source>
</evidence>
<dbReference type="Pfam" id="PF00742">
    <property type="entry name" value="Homoserine_dh"/>
    <property type="match status" value="1"/>
</dbReference>
<dbReference type="NCBIfam" id="NF004976">
    <property type="entry name" value="PRK06349.1"/>
    <property type="match status" value="1"/>
</dbReference>
<gene>
    <name evidence="14" type="ORF">ACERLL_12425</name>
</gene>
<dbReference type="Gene3D" id="3.30.70.260">
    <property type="match status" value="1"/>
</dbReference>
<organism evidence="14 15">
    <name type="scientific">Thiohalorhabdus methylotrophus</name>
    <dbReference type="NCBI Taxonomy" id="3242694"/>
    <lineage>
        <taxon>Bacteria</taxon>
        <taxon>Pseudomonadati</taxon>
        <taxon>Pseudomonadota</taxon>
        <taxon>Gammaproteobacteria</taxon>
        <taxon>Thiohalorhabdales</taxon>
        <taxon>Thiohalorhabdaceae</taxon>
        <taxon>Thiohalorhabdus</taxon>
    </lineage>
</organism>
<dbReference type="PANTHER" id="PTHR43331">
    <property type="entry name" value="HOMOSERINE DEHYDROGENASE"/>
    <property type="match status" value="1"/>
</dbReference>
<dbReference type="InterPro" id="IPR002912">
    <property type="entry name" value="ACT_dom"/>
</dbReference>